<sequence>MICCQLITCILISSTGLKQDTEHPAASPPTNISHIVGFSASTATRLTPALYAEKATALTRATLPSGKSIPLNKDFAPSFATIVFMQFSTPEYCEVVCNLTFTVSNGCAVMTLSAPPMPPATNSLPSIIFPNGYCRSCSSVVVRDPFTVKI</sequence>
<gene>
    <name evidence="2" type="ORF">GSOID_T00023340001</name>
</gene>
<evidence type="ECO:0000256" key="1">
    <source>
        <dbReference type="SAM" id="SignalP"/>
    </source>
</evidence>
<proteinExistence type="predicted"/>
<accession>E4Z0P9</accession>
<keyword evidence="1" id="KW-0732">Signal</keyword>
<reference evidence="2" key="1">
    <citation type="journal article" date="2010" name="Science">
        <title>Plasticity of animal genome architecture unmasked by rapid evolution of a pelagic tunicate.</title>
        <authorList>
            <person name="Denoeud F."/>
            <person name="Henriet S."/>
            <person name="Mungpakdee S."/>
            <person name="Aury J.M."/>
            <person name="Da Silva C."/>
            <person name="Brinkmann H."/>
            <person name="Mikhaleva J."/>
            <person name="Olsen L.C."/>
            <person name="Jubin C."/>
            <person name="Canestro C."/>
            <person name="Bouquet J.M."/>
            <person name="Danks G."/>
            <person name="Poulain J."/>
            <person name="Campsteijn C."/>
            <person name="Adamski M."/>
            <person name="Cross I."/>
            <person name="Yadetie F."/>
            <person name="Muffato M."/>
            <person name="Louis A."/>
            <person name="Butcher S."/>
            <person name="Tsagkogeorga G."/>
            <person name="Konrad A."/>
            <person name="Singh S."/>
            <person name="Jensen M.F."/>
            <person name="Cong E.H."/>
            <person name="Eikeseth-Otteraa H."/>
            <person name="Noel B."/>
            <person name="Anthouard V."/>
            <person name="Porcel B.M."/>
            <person name="Kachouri-Lafond R."/>
            <person name="Nishino A."/>
            <person name="Ugolini M."/>
            <person name="Chourrout P."/>
            <person name="Nishida H."/>
            <person name="Aasland R."/>
            <person name="Huzurbazar S."/>
            <person name="Westhof E."/>
            <person name="Delsuc F."/>
            <person name="Lehrach H."/>
            <person name="Reinhardt R."/>
            <person name="Weissenbach J."/>
            <person name="Roy S.W."/>
            <person name="Artiguenave F."/>
            <person name="Postlethwait J.H."/>
            <person name="Manak J.R."/>
            <person name="Thompson E.M."/>
            <person name="Jaillon O."/>
            <person name="Du Pasquier L."/>
            <person name="Boudinot P."/>
            <person name="Liberles D.A."/>
            <person name="Volff J.N."/>
            <person name="Philippe H."/>
            <person name="Lenhard B."/>
            <person name="Roest Crollius H."/>
            <person name="Wincker P."/>
            <person name="Chourrout D."/>
        </authorList>
    </citation>
    <scope>NUCLEOTIDE SEQUENCE [LARGE SCALE GENOMIC DNA]</scope>
</reference>
<evidence type="ECO:0008006" key="3">
    <source>
        <dbReference type="Google" id="ProtNLM"/>
    </source>
</evidence>
<dbReference type="AlphaFoldDB" id="E4Z0P9"/>
<protein>
    <recommendedName>
        <fullName evidence="3">ZP domain-containing protein</fullName>
    </recommendedName>
</protein>
<dbReference type="EMBL" id="FN656358">
    <property type="protein sequence ID" value="CBY41277.1"/>
    <property type="molecule type" value="Genomic_DNA"/>
</dbReference>
<feature type="chain" id="PRO_5003193922" description="ZP domain-containing protein" evidence="1">
    <location>
        <begin position="19"/>
        <end position="150"/>
    </location>
</feature>
<feature type="signal peptide" evidence="1">
    <location>
        <begin position="1"/>
        <end position="18"/>
    </location>
</feature>
<organism evidence="2">
    <name type="scientific">Oikopleura dioica</name>
    <name type="common">Tunicate</name>
    <dbReference type="NCBI Taxonomy" id="34765"/>
    <lineage>
        <taxon>Eukaryota</taxon>
        <taxon>Metazoa</taxon>
        <taxon>Chordata</taxon>
        <taxon>Tunicata</taxon>
        <taxon>Appendicularia</taxon>
        <taxon>Copelata</taxon>
        <taxon>Oikopleuridae</taxon>
        <taxon>Oikopleura</taxon>
    </lineage>
</organism>
<name>E4Z0P9_OIKDI</name>
<evidence type="ECO:0000313" key="2">
    <source>
        <dbReference type="EMBL" id="CBY41277.1"/>
    </source>
</evidence>
<dbReference type="Proteomes" id="UP000011014">
    <property type="component" value="Unassembled WGS sequence"/>
</dbReference>